<name>A0ABN9QKP6_9DINO</name>
<feature type="coiled-coil region" evidence="4">
    <location>
        <begin position="881"/>
        <end position="949"/>
    </location>
</feature>
<evidence type="ECO:0000259" key="6">
    <source>
        <dbReference type="PROSITE" id="PS50067"/>
    </source>
</evidence>
<keyword evidence="2 3" id="KW-0505">Motor protein</keyword>
<evidence type="ECO:0000313" key="7">
    <source>
        <dbReference type="EMBL" id="CAK0804386.1"/>
    </source>
</evidence>
<sequence length="1378" mass="148390">MATAVRASRTSAAAGAQGGRQSSKLAAAAAARALGALSAARALGVPPAEEADDSGAGIKVCVRVRPFISEEIEGDRSGGKTECCIEMPTETTTVMRREDEERTFEFDRCYWSHSRDHHLHATQRTLQEELGETMLTHAVRGFNNCIFAYGQTGSGKSYSVLGGPGEDRGLLPRIVEGLFRRFAEMPEDVKKKTLVSFMEIYNEEIHDLLCDRGGGRGTSKACQKLEVRLHPTLGLTIPGLKESPVDSCESVMQLVSMGKDARMTSATAMNVSSSRSHCIFTFKTSLVEPDGTTKMSQTHLVDLAGSERVSRTKAEGDRLKEGAAINKALSTLARVISELARSGKNRGKPPFRDSKLTHVLKESLCGNSKTVMMAAISPSAVDFDETLSTMKFCQQVKLVQTKAVANTTNENGIEAMLRREAEDLRARLAAAEAHAANPSAVTLGGQSAASAGLESIAKEHCAGRMSLLKQRLEQAEQLSKFYGDGYDKWMAEEQLRIKRRASVRQTMLDSGQLEQLRQFAEMHERGTDGASSAADDSGSDDDCEPGPPRSEYVLCRCLTKPAVAAGHLDDDTSTILVAGPIARELQSALAHGSGGLDPWGARDPQKLIDRTAEQKTELLARCWSECVEAESAVSRLSKEEAPKLLLIPHVAVRPDEIDLTCEVIVSAEYCDDGIAISEWFKPRELEQITKWLRDSLHSAGLEEGDHGTDDNAWETAVSTVLERPTRGGVKKMQSQLSMAPRLSTVNMLTQEIEAERRQLTEAKLEAATTEQLRRELAQQRAANDRMESQASEAVRAHLSLVSEVSEELQGARRRAQQLQVTSENQRGGLALQRKQLDAAQREAAEAAEVAEGLCARVEALHLELRGAEHRLAEGQRGLEDARELRARLGDAEGRLAFAETQVGEADRLRAECQEAQGRLRILQGRCDEAQRLRDGLDRAQAQLAELANQPAPQGGGARLEQRLRAELGAAESRLQLEGQRATAAEQLRSALAAATAELREEQGRSSQAGVLGAELAAMQRSLREQRRRAEEGDLLRGEFQAVEQELSSTRAAVREADRLRTELGQAHRQLGVLRQGAAEAAERAQVELAGQLELEADALRSERARCGEAAAEAHALRSELGALRQEALAERRRSSTSSGLSGVSTAASLSGSGCAALPAEKRAGPDAAAWAQVTAPTTQRLAWAAPPPGHEEAHRLRAELAAAEVKLGSTLQRLAAQEALARAHDEASSALLEARGEKAARARSLAGEIASSFAAAIEAIDAAKKEPTDAYPGGLLCRAAVARARPVAADGPRARAGLGQALTLARVRPGQRHRRESISALRVRLCRLPRDSSSSPPASLFSCAGGPQAHAGLGQTLVVTFGLGPPESATRAQIFCYA</sequence>
<keyword evidence="3" id="KW-0547">Nucleotide-binding</keyword>
<feature type="region of interest" description="Disordered" evidence="5">
    <location>
        <begin position="1"/>
        <end position="21"/>
    </location>
</feature>
<dbReference type="PANTHER" id="PTHR47968:SF75">
    <property type="entry name" value="CENTROMERE-ASSOCIATED PROTEIN E"/>
    <property type="match status" value="1"/>
</dbReference>
<comment type="similarity">
    <text evidence="3">Belongs to the TRAFAC class myosin-kinesin ATPase superfamily. Kinesin family.</text>
</comment>
<dbReference type="EMBL" id="CAUYUJ010003224">
    <property type="protein sequence ID" value="CAK0804386.1"/>
    <property type="molecule type" value="Genomic_DNA"/>
</dbReference>
<dbReference type="SMART" id="SM00129">
    <property type="entry name" value="KISc"/>
    <property type="match status" value="1"/>
</dbReference>
<dbReference type="Pfam" id="PF00225">
    <property type="entry name" value="Kinesin"/>
    <property type="match status" value="1"/>
</dbReference>
<evidence type="ECO:0000256" key="3">
    <source>
        <dbReference type="PROSITE-ProRule" id="PRU00283"/>
    </source>
</evidence>
<feature type="coiled-coil region" evidence="4">
    <location>
        <begin position="745"/>
        <end position="856"/>
    </location>
</feature>
<feature type="domain" description="Kinesin motor" evidence="6">
    <location>
        <begin position="57"/>
        <end position="399"/>
    </location>
</feature>
<dbReference type="InterPro" id="IPR027640">
    <property type="entry name" value="Kinesin-like_fam"/>
</dbReference>
<dbReference type="SUPFAM" id="SSF52540">
    <property type="entry name" value="P-loop containing nucleoside triphosphate hydrolases"/>
    <property type="match status" value="1"/>
</dbReference>
<evidence type="ECO:0000313" key="8">
    <source>
        <dbReference type="Proteomes" id="UP001189429"/>
    </source>
</evidence>
<dbReference type="PRINTS" id="PR00380">
    <property type="entry name" value="KINESINHEAVY"/>
</dbReference>
<gene>
    <name evidence="7" type="ORF">PCOR1329_LOCUS11205</name>
</gene>
<accession>A0ABN9QKP6</accession>
<dbReference type="InterPro" id="IPR001752">
    <property type="entry name" value="Kinesin_motor_dom"/>
</dbReference>
<evidence type="ECO:0000256" key="2">
    <source>
        <dbReference type="ARBA" id="ARBA00023175"/>
    </source>
</evidence>
<proteinExistence type="inferred from homology"/>
<dbReference type="InterPro" id="IPR027417">
    <property type="entry name" value="P-loop_NTPase"/>
</dbReference>
<feature type="region of interest" description="Disordered" evidence="5">
    <location>
        <begin position="522"/>
        <end position="546"/>
    </location>
</feature>
<dbReference type="Proteomes" id="UP001189429">
    <property type="component" value="Unassembled WGS sequence"/>
</dbReference>
<feature type="binding site" evidence="3">
    <location>
        <begin position="150"/>
        <end position="157"/>
    </location>
    <ligand>
        <name>ATP</name>
        <dbReference type="ChEBI" id="CHEBI:30616"/>
    </ligand>
</feature>
<dbReference type="PROSITE" id="PS50067">
    <property type="entry name" value="KINESIN_MOTOR_2"/>
    <property type="match status" value="1"/>
</dbReference>
<dbReference type="PANTHER" id="PTHR47968">
    <property type="entry name" value="CENTROMERE PROTEIN E"/>
    <property type="match status" value="1"/>
</dbReference>
<organism evidence="7 8">
    <name type="scientific">Prorocentrum cordatum</name>
    <dbReference type="NCBI Taxonomy" id="2364126"/>
    <lineage>
        <taxon>Eukaryota</taxon>
        <taxon>Sar</taxon>
        <taxon>Alveolata</taxon>
        <taxon>Dinophyceae</taxon>
        <taxon>Prorocentrales</taxon>
        <taxon>Prorocentraceae</taxon>
        <taxon>Prorocentrum</taxon>
    </lineage>
</organism>
<comment type="caution">
    <text evidence="7">The sequence shown here is derived from an EMBL/GenBank/DDBJ whole genome shotgun (WGS) entry which is preliminary data.</text>
</comment>
<dbReference type="InterPro" id="IPR036961">
    <property type="entry name" value="Kinesin_motor_dom_sf"/>
</dbReference>
<dbReference type="Gene3D" id="3.40.850.10">
    <property type="entry name" value="Kinesin motor domain"/>
    <property type="match status" value="1"/>
</dbReference>
<evidence type="ECO:0000256" key="5">
    <source>
        <dbReference type="SAM" id="MobiDB-lite"/>
    </source>
</evidence>
<keyword evidence="3" id="KW-0067">ATP-binding</keyword>
<evidence type="ECO:0000256" key="1">
    <source>
        <dbReference type="ARBA" id="ARBA00023054"/>
    </source>
</evidence>
<keyword evidence="1 4" id="KW-0175">Coiled coil</keyword>
<protein>
    <recommendedName>
        <fullName evidence="6">Kinesin motor domain-containing protein</fullName>
    </recommendedName>
</protein>
<keyword evidence="8" id="KW-1185">Reference proteome</keyword>
<reference evidence="7" key="1">
    <citation type="submission" date="2023-10" db="EMBL/GenBank/DDBJ databases">
        <authorList>
            <person name="Chen Y."/>
            <person name="Shah S."/>
            <person name="Dougan E. K."/>
            <person name="Thang M."/>
            <person name="Chan C."/>
        </authorList>
    </citation>
    <scope>NUCLEOTIDE SEQUENCE [LARGE SCALE GENOMIC DNA]</scope>
</reference>
<evidence type="ECO:0000256" key="4">
    <source>
        <dbReference type="SAM" id="Coils"/>
    </source>
</evidence>